<gene>
    <name evidence="3" type="ORF">SAMN02745664_11327</name>
</gene>
<dbReference type="EMBL" id="FTNU01000013">
    <property type="protein sequence ID" value="SIS00060.1"/>
    <property type="molecule type" value="Genomic_DNA"/>
</dbReference>
<dbReference type="Gene3D" id="3.40.50.1820">
    <property type="entry name" value="alpha/beta hydrolase"/>
    <property type="match status" value="1"/>
</dbReference>
<keyword evidence="1" id="KW-0378">Hydrolase</keyword>
<feature type="domain" description="AB hydrolase-1" evidence="2">
    <location>
        <begin position="22"/>
        <end position="245"/>
    </location>
</feature>
<dbReference type="STRING" id="34061.B0189_10350"/>
<proteinExistence type="predicted"/>
<keyword evidence="4" id="KW-1185">Reference proteome</keyword>
<evidence type="ECO:0000313" key="3">
    <source>
        <dbReference type="EMBL" id="SIS00060.1"/>
    </source>
</evidence>
<organism evidence="3 4">
    <name type="scientific">Moraxella cuniculi DSM 21768</name>
    <dbReference type="NCBI Taxonomy" id="1122245"/>
    <lineage>
        <taxon>Bacteria</taxon>
        <taxon>Pseudomonadati</taxon>
        <taxon>Pseudomonadota</taxon>
        <taxon>Gammaproteobacteria</taxon>
        <taxon>Moraxellales</taxon>
        <taxon>Moraxellaceae</taxon>
        <taxon>Moraxella</taxon>
    </lineage>
</organism>
<dbReference type="PANTHER" id="PTHR43798">
    <property type="entry name" value="MONOACYLGLYCEROL LIPASE"/>
    <property type="match status" value="1"/>
</dbReference>
<sequence length="259" mass="28080">MPYCQTKDGQIFYQTFGNKSNPALIFSNSLGTDHTMWQPQVDALQDKFFIVAYDTRGHGKSDVPKGSYTINDLGGDVIALLNELSIQKANFCGISMGGLTGLWLAIHQPGHFDKIIVSNTAAKIGQESAWQDRAKLVLEHGLESVASSAPSRWFSESFVARNGDTVDRLIKNLSNQSAEGYSACCQALAIADVRDELKEIKLPILSIGGELDPVTTVSDAQYIVDNVSGAILATIQASHIANIERPDDFNKIIEGFVSG</sequence>
<dbReference type="SUPFAM" id="SSF53474">
    <property type="entry name" value="alpha/beta-Hydrolases"/>
    <property type="match status" value="1"/>
</dbReference>
<dbReference type="Pfam" id="PF00561">
    <property type="entry name" value="Abhydrolase_1"/>
    <property type="match status" value="1"/>
</dbReference>
<evidence type="ECO:0000259" key="2">
    <source>
        <dbReference type="Pfam" id="PF00561"/>
    </source>
</evidence>
<name>A0A1N7FIE6_9GAMM</name>
<reference evidence="4" key="1">
    <citation type="submission" date="2017-01" db="EMBL/GenBank/DDBJ databases">
        <authorList>
            <person name="Varghese N."/>
            <person name="Submissions S."/>
        </authorList>
    </citation>
    <scope>NUCLEOTIDE SEQUENCE [LARGE SCALE GENOMIC DNA]</scope>
    <source>
        <strain evidence="4">DSM 21768</strain>
    </source>
</reference>
<protein>
    <submittedName>
        <fullName evidence="3">3-oxoadipate enol-lactonase</fullName>
    </submittedName>
</protein>
<evidence type="ECO:0000256" key="1">
    <source>
        <dbReference type="ARBA" id="ARBA00022801"/>
    </source>
</evidence>
<evidence type="ECO:0000313" key="4">
    <source>
        <dbReference type="Proteomes" id="UP000187495"/>
    </source>
</evidence>
<dbReference type="PANTHER" id="PTHR43798:SF31">
    <property type="entry name" value="AB HYDROLASE SUPERFAMILY PROTEIN YCLE"/>
    <property type="match status" value="1"/>
</dbReference>
<dbReference type="InterPro" id="IPR029058">
    <property type="entry name" value="AB_hydrolase_fold"/>
</dbReference>
<dbReference type="InterPro" id="IPR050266">
    <property type="entry name" value="AB_hydrolase_sf"/>
</dbReference>
<dbReference type="RefSeq" id="WP_076555695.1">
    <property type="nucleotide sequence ID" value="NZ_FTNU01000013.1"/>
</dbReference>
<dbReference type="NCBIfam" id="TIGR02427">
    <property type="entry name" value="protocat_pcaD"/>
    <property type="match status" value="1"/>
</dbReference>
<dbReference type="GO" id="GO:0042952">
    <property type="term" value="P:beta-ketoadipate pathway"/>
    <property type="evidence" value="ECO:0007669"/>
    <property type="project" value="InterPro"/>
</dbReference>
<dbReference type="InterPro" id="IPR000073">
    <property type="entry name" value="AB_hydrolase_1"/>
</dbReference>
<dbReference type="GO" id="GO:0016020">
    <property type="term" value="C:membrane"/>
    <property type="evidence" value="ECO:0007669"/>
    <property type="project" value="TreeGrafter"/>
</dbReference>
<dbReference type="Proteomes" id="UP000187495">
    <property type="component" value="Unassembled WGS sequence"/>
</dbReference>
<dbReference type="InterPro" id="IPR026968">
    <property type="entry name" value="PcaD/CatD"/>
</dbReference>
<dbReference type="AlphaFoldDB" id="A0A1N7FIE6"/>
<dbReference type="GO" id="GO:0047570">
    <property type="term" value="F:3-oxoadipate enol-lactonase activity"/>
    <property type="evidence" value="ECO:0007669"/>
    <property type="project" value="InterPro"/>
</dbReference>
<accession>A0A1N7FIE6</accession>
<dbReference type="PRINTS" id="PR00111">
    <property type="entry name" value="ABHYDROLASE"/>
</dbReference>